<dbReference type="PIRSF" id="PIRSF016578">
    <property type="entry name" value="HsaA"/>
    <property type="match status" value="1"/>
</dbReference>
<dbReference type="Proteomes" id="UP001500603">
    <property type="component" value="Unassembled WGS sequence"/>
</dbReference>
<evidence type="ECO:0000313" key="9">
    <source>
        <dbReference type="EMBL" id="GAA5061212.1"/>
    </source>
</evidence>
<evidence type="ECO:0000313" key="10">
    <source>
        <dbReference type="Proteomes" id="UP001500603"/>
    </source>
</evidence>
<comment type="cofactor">
    <cofactor evidence="1 5">
        <name>FAD</name>
        <dbReference type="ChEBI" id="CHEBI:57692"/>
    </cofactor>
</comment>
<dbReference type="SUPFAM" id="SSF47203">
    <property type="entry name" value="Acyl-CoA dehydrogenase C-terminal domain-like"/>
    <property type="match status" value="1"/>
</dbReference>
<comment type="similarity">
    <text evidence="2 5">Belongs to the acyl-CoA dehydrogenase family.</text>
</comment>
<dbReference type="Pfam" id="PF02771">
    <property type="entry name" value="Acyl-CoA_dh_N"/>
    <property type="match status" value="1"/>
</dbReference>
<comment type="caution">
    <text evidence="9">The sequence shown here is derived from an EMBL/GenBank/DDBJ whole genome shotgun (WGS) entry which is preliminary data.</text>
</comment>
<reference evidence="10" key="1">
    <citation type="journal article" date="2019" name="Int. J. Syst. Evol. Microbiol.">
        <title>The Global Catalogue of Microorganisms (GCM) 10K type strain sequencing project: providing services to taxonomists for standard genome sequencing and annotation.</title>
        <authorList>
            <consortium name="The Broad Institute Genomics Platform"/>
            <consortium name="The Broad Institute Genome Sequencing Center for Infectious Disease"/>
            <person name="Wu L."/>
            <person name="Ma J."/>
        </authorList>
    </citation>
    <scope>NUCLEOTIDE SEQUENCE [LARGE SCALE GENOMIC DNA]</scope>
    <source>
        <strain evidence="10">JCM 18298</strain>
    </source>
</reference>
<dbReference type="InterPro" id="IPR036250">
    <property type="entry name" value="AcylCo_DH-like_C"/>
</dbReference>
<evidence type="ECO:0000256" key="4">
    <source>
        <dbReference type="ARBA" id="ARBA00022827"/>
    </source>
</evidence>
<dbReference type="PANTHER" id="PTHR43884">
    <property type="entry name" value="ACYL-COA DEHYDROGENASE"/>
    <property type="match status" value="1"/>
</dbReference>
<dbReference type="PANTHER" id="PTHR43884:SF12">
    <property type="entry name" value="ISOVALERYL-COA DEHYDROGENASE, MITOCHONDRIAL-RELATED"/>
    <property type="match status" value="1"/>
</dbReference>
<keyword evidence="5" id="KW-0560">Oxidoreductase</keyword>
<dbReference type="InterPro" id="IPR009100">
    <property type="entry name" value="AcylCoA_DH/oxidase_NM_dom_sf"/>
</dbReference>
<keyword evidence="10" id="KW-1185">Reference proteome</keyword>
<dbReference type="InterPro" id="IPR006091">
    <property type="entry name" value="Acyl-CoA_Oxase/DH_mid-dom"/>
</dbReference>
<accession>A0ABP9KQ10</accession>
<dbReference type="InterPro" id="IPR013786">
    <property type="entry name" value="AcylCoA_DH/ox_N"/>
</dbReference>
<feature type="domain" description="Acyl-CoA oxidase/dehydrogenase middle" evidence="7">
    <location>
        <begin position="156"/>
        <end position="251"/>
    </location>
</feature>
<feature type="domain" description="Acyl-CoA dehydrogenase/oxidase C-terminal" evidence="6">
    <location>
        <begin position="268"/>
        <end position="415"/>
    </location>
</feature>
<evidence type="ECO:0000256" key="2">
    <source>
        <dbReference type="ARBA" id="ARBA00009347"/>
    </source>
</evidence>
<dbReference type="Pfam" id="PF02770">
    <property type="entry name" value="Acyl-CoA_dh_M"/>
    <property type="match status" value="1"/>
</dbReference>
<dbReference type="Pfam" id="PF00441">
    <property type="entry name" value="Acyl-CoA_dh_1"/>
    <property type="match status" value="1"/>
</dbReference>
<dbReference type="Gene3D" id="1.10.540.10">
    <property type="entry name" value="Acyl-CoA dehydrogenase/oxidase, N-terminal domain"/>
    <property type="match status" value="1"/>
</dbReference>
<sequence length="425" mass="46400">MTLDAVQSTEEPMFDAARDVWDPALLDPEITWDGMWAELTPRQREIRELARELAVRELRPRAHRWDENEEFPRESFAAVVESGLVGLTIPREFGGQGEGLLEGCLVVEELARACLSTAMAVQPFLNGPWRAINVLGTDDLRQRLLPGVAEGTNHFAIAMSEPVAGSAGTDMRSTLTPEGDGFRLTGTKCWITGGREADTIIVFARLAGSAGPYGIGAVVVQGHPEGMGEFVVDPKMGIRGVGECLVRFDDVRIEAQNVLVWPHLDSKEGTGILVDQFNPERCGNAAMCTGLGQAALDASVGYLNARNQFGRPLSSFQGLQWKIADMAMDVHVSRMLLWRAARTATDGFPDQTATLMAKLHSSEMVQRVTNEAIQVHGARGYSRRWPVERYFRDGRGLAIGGGTAEVMRNVLGAKVLGVSGSQRRR</sequence>
<evidence type="ECO:0000256" key="3">
    <source>
        <dbReference type="ARBA" id="ARBA00022630"/>
    </source>
</evidence>
<evidence type="ECO:0000259" key="8">
    <source>
        <dbReference type="Pfam" id="PF02771"/>
    </source>
</evidence>
<evidence type="ECO:0000259" key="7">
    <source>
        <dbReference type="Pfam" id="PF02770"/>
    </source>
</evidence>
<dbReference type="InterPro" id="IPR046373">
    <property type="entry name" value="Acyl-CoA_Oxase/DH_mid-dom_sf"/>
</dbReference>
<dbReference type="InterPro" id="IPR037069">
    <property type="entry name" value="AcylCoA_DH/ox_N_sf"/>
</dbReference>
<dbReference type="RefSeq" id="WP_345497439.1">
    <property type="nucleotide sequence ID" value="NZ_BAABJM010000004.1"/>
</dbReference>
<dbReference type="EMBL" id="BAABJM010000004">
    <property type="protein sequence ID" value="GAA5061212.1"/>
    <property type="molecule type" value="Genomic_DNA"/>
</dbReference>
<gene>
    <name evidence="9" type="ORF">GCM10023318_43530</name>
</gene>
<keyword evidence="3 5" id="KW-0285">Flavoprotein</keyword>
<evidence type="ECO:0000256" key="5">
    <source>
        <dbReference type="RuleBase" id="RU362125"/>
    </source>
</evidence>
<protein>
    <submittedName>
        <fullName evidence="9">Acyl-CoA dehydrogenase</fullName>
    </submittedName>
</protein>
<dbReference type="InterPro" id="IPR009075">
    <property type="entry name" value="AcylCo_DH/oxidase_C"/>
</dbReference>
<dbReference type="Gene3D" id="1.20.140.10">
    <property type="entry name" value="Butyryl-CoA Dehydrogenase, subunit A, domain 3"/>
    <property type="match status" value="1"/>
</dbReference>
<proteinExistence type="inferred from homology"/>
<keyword evidence="4 5" id="KW-0274">FAD</keyword>
<organism evidence="9 10">
    <name type="scientific">Nocardia callitridis</name>
    <dbReference type="NCBI Taxonomy" id="648753"/>
    <lineage>
        <taxon>Bacteria</taxon>
        <taxon>Bacillati</taxon>
        <taxon>Actinomycetota</taxon>
        <taxon>Actinomycetes</taxon>
        <taxon>Mycobacteriales</taxon>
        <taxon>Nocardiaceae</taxon>
        <taxon>Nocardia</taxon>
    </lineage>
</organism>
<dbReference type="SUPFAM" id="SSF56645">
    <property type="entry name" value="Acyl-CoA dehydrogenase NM domain-like"/>
    <property type="match status" value="1"/>
</dbReference>
<evidence type="ECO:0000259" key="6">
    <source>
        <dbReference type="Pfam" id="PF00441"/>
    </source>
</evidence>
<dbReference type="Gene3D" id="2.40.110.10">
    <property type="entry name" value="Butyryl-CoA Dehydrogenase, subunit A, domain 2"/>
    <property type="match status" value="1"/>
</dbReference>
<evidence type="ECO:0000256" key="1">
    <source>
        <dbReference type="ARBA" id="ARBA00001974"/>
    </source>
</evidence>
<name>A0ABP9KQ10_9NOCA</name>
<feature type="domain" description="Acyl-CoA dehydrogenase/oxidase N-terminal" evidence="8">
    <location>
        <begin position="40"/>
        <end position="151"/>
    </location>
</feature>